<protein>
    <submittedName>
        <fullName evidence="1">Uncharacterized protein</fullName>
    </submittedName>
</protein>
<dbReference type="HOGENOM" id="CLU_1719040_0_0_6"/>
<reference evidence="1 2" key="1">
    <citation type="journal article" date="2006" name="Science">
        <title>The 160-kilobase genome of the bacterial endosymbiont Carsonella.</title>
        <authorList>
            <person name="Nakabachi A."/>
            <person name="Yamashita A."/>
            <person name="Toh H."/>
            <person name="Ishikawa H."/>
            <person name="Dunbar H."/>
            <person name="Moran N."/>
            <person name="Hattori M."/>
        </authorList>
    </citation>
    <scope>NUCLEOTIDE SEQUENCE [LARGE SCALE GENOMIC DNA]</scope>
    <source>
        <strain evidence="1 2">PV</strain>
    </source>
</reference>
<dbReference type="Proteomes" id="UP000000777">
    <property type="component" value="Chromosome"/>
</dbReference>
<dbReference type="AlphaFoldDB" id="Q05FV0"/>
<proteinExistence type="predicted"/>
<accession>Q05FV0</accession>
<gene>
    <name evidence="1" type="ordered locus">CRP_040</name>
</gene>
<dbReference type="RefSeq" id="WP_011672263.1">
    <property type="nucleotide sequence ID" value="NC_008512.1"/>
</dbReference>
<evidence type="ECO:0000313" key="1">
    <source>
        <dbReference type="EMBL" id="BAF35071.1"/>
    </source>
</evidence>
<organism evidence="1 2">
    <name type="scientific">Carsonella ruddii (strain PV)</name>
    <dbReference type="NCBI Taxonomy" id="387662"/>
    <lineage>
        <taxon>Bacteria</taxon>
        <taxon>Pseudomonadati</taxon>
        <taxon>Pseudomonadota</taxon>
        <taxon>Gammaproteobacteria</taxon>
        <taxon>Oceanospirillales</taxon>
        <taxon>Halomonadaceae</taxon>
        <taxon>Zymobacter group</taxon>
        <taxon>Candidatus Carsonella</taxon>
    </lineage>
</organism>
<evidence type="ECO:0000313" key="2">
    <source>
        <dbReference type="Proteomes" id="UP000000777"/>
    </source>
</evidence>
<sequence>MKFKFKIKIFNTKNLSNKTVPGILYIDNNIYYIYVLKNNLINKVFKNSFLNVLYYKKNIKVYIKNTKFSFIKNSIISFELKNVLFLKYKIKTYNNINNYTCKIDFLCKNNFPRKIKLNIFKIKKKFKYKDFNFKFKINKIIFFKKYITNTLN</sequence>
<dbReference type="KEGG" id="crp:CRP_040"/>
<name>Q05FV0_CARRP</name>
<dbReference type="EMBL" id="AP009180">
    <property type="protein sequence ID" value="BAF35071.1"/>
    <property type="molecule type" value="Genomic_DNA"/>
</dbReference>